<dbReference type="AlphaFoldDB" id="A0ABD3XKY0"/>
<reference evidence="1 2" key="1">
    <citation type="submission" date="2024-11" db="EMBL/GenBank/DDBJ databases">
        <title>Chromosome-level genome assembly of the freshwater bivalve Anodonta woodiana.</title>
        <authorList>
            <person name="Chen X."/>
        </authorList>
    </citation>
    <scope>NUCLEOTIDE SEQUENCE [LARGE SCALE GENOMIC DNA]</scope>
    <source>
        <strain evidence="1">MN2024</strain>
        <tissue evidence="1">Gills</tissue>
    </source>
</reference>
<evidence type="ECO:0000313" key="1">
    <source>
        <dbReference type="EMBL" id="KAL3886892.1"/>
    </source>
</evidence>
<gene>
    <name evidence="1" type="ORF">ACJMK2_026853</name>
</gene>
<comment type="caution">
    <text evidence="1">The sequence shown here is derived from an EMBL/GenBank/DDBJ whole genome shotgun (WGS) entry which is preliminary data.</text>
</comment>
<keyword evidence="2" id="KW-1185">Reference proteome</keyword>
<evidence type="ECO:0000313" key="2">
    <source>
        <dbReference type="Proteomes" id="UP001634394"/>
    </source>
</evidence>
<protein>
    <submittedName>
        <fullName evidence="1">Uncharacterized protein</fullName>
    </submittedName>
</protein>
<proteinExistence type="predicted"/>
<dbReference type="EMBL" id="JBJQND010000002">
    <property type="protein sequence ID" value="KAL3886892.1"/>
    <property type="molecule type" value="Genomic_DNA"/>
</dbReference>
<feature type="non-terminal residue" evidence="1">
    <location>
        <position position="1"/>
    </location>
</feature>
<name>A0ABD3XKY0_SINWO</name>
<organism evidence="1 2">
    <name type="scientific">Sinanodonta woodiana</name>
    <name type="common">Chinese pond mussel</name>
    <name type="synonym">Anodonta woodiana</name>
    <dbReference type="NCBI Taxonomy" id="1069815"/>
    <lineage>
        <taxon>Eukaryota</taxon>
        <taxon>Metazoa</taxon>
        <taxon>Spiralia</taxon>
        <taxon>Lophotrochozoa</taxon>
        <taxon>Mollusca</taxon>
        <taxon>Bivalvia</taxon>
        <taxon>Autobranchia</taxon>
        <taxon>Heteroconchia</taxon>
        <taxon>Palaeoheterodonta</taxon>
        <taxon>Unionida</taxon>
        <taxon>Unionoidea</taxon>
        <taxon>Unionidae</taxon>
        <taxon>Unioninae</taxon>
        <taxon>Sinanodonta</taxon>
    </lineage>
</organism>
<accession>A0ABD3XKY0</accession>
<sequence>HLLHNDLRKFLAVLTLTEKEAGLDKTAEFHAQLAEYKYGDIQNFVTKLQE</sequence>
<dbReference type="Proteomes" id="UP001634394">
    <property type="component" value="Unassembled WGS sequence"/>
</dbReference>